<keyword evidence="6" id="KW-1185">Reference proteome</keyword>
<evidence type="ECO:0000259" key="4">
    <source>
        <dbReference type="PROSITE" id="PS50932"/>
    </source>
</evidence>
<name>A0A1H2M5S4_9ACTN</name>
<dbReference type="GO" id="GO:0003700">
    <property type="term" value="F:DNA-binding transcription factor activity"/>
    <property type="evidence" value="ECO:0007669"/>
    <property type="project" value="TreeGrafter"/>
</dbReference>
<dbReference type="RefSeq" id="WP_091073835.1">
    <property type="nucleotide sequence ID" value="NZ_LT629799.1"/>
</dbReference>
<protein>
    <submittedName>
        <fullName evidence="5">Transcriptional regulator, LacI family</fullName>
    </submittedName>
</protein>
<dbReference type="SUPFAM" id="SSF53822">
    <property type="entry name" value="Periplasmic binding protein-like I"/>
    <property type="match status" value="1"/>
</dbReference>
<reference evidence="6" key="1">
    <citation type="submission" date="2016-10" db="EMBL/GenBank/DDBJ databases">
        <authorList>
            <person name="Varghese N."/>
            <person name="Submissions S."/>
        </authorList>
    </citation>
    <scope>NUCLEOTIDE SEQUENCE [LARGE SCALE GENOMIC DNA]</scope>
    <source>
        <strain evidence="6">DSM 21743</strain>
    </source>
</reference>
<keyword evidence="1" id="KW-0805">Transcription regulation</keyword>
<dbReference type="InterPro" id="IPR028082">
    <property type="entry name" value="Peripla_BP_I"/>
</dbReference>
<evidence type="ECO:0000256" key="3">
    <source>
        <dbReference type="ARBA" id="ARBA00023163"/>
    </source>
</evidence>
<dbReference type="Gene3D" id="3.40.50.2300">
    <property type="match status" value="2"/>
</dbReference>
<feature type="domain" description="HTH lacI-type" evidence="4">
    <location>
        <begin position="11"/>
        <end position="65"/>
    </location>
</feature>
<dbReference type="PANTHER" id="PTHR30146:SF109">
    <property type="entry name" value="HTH-TYPE TRANSCRIPTIONAL REGULATOR GALS"/>
    <property type="match status" value="1"/>
</dbReference>
<dbReference type="SUPFAM" id="SSF47413">
    <property type="entry name" value="lambda repressor-like DNA-binding domains"/>
    <property type="match status" value="1"/>
</dbReference>
<keyword evidence="3" id="KW-0804">Transcription</keyword>
<gene>
    <name evidence="5" type="ORF">SAMN04488544_1421</name>
</gene>
<dbReference type="Gene3D" id="1.10.260.40">
    <property type="entry name" value="lambda repressor-like DNA-binding domains"/>
    <property type="match status" value="1"/>
</dbReference>
<dbReference type="PANTHER" id="PTHR30146">
    <property type="entry name" value="LACI-RELATED TRANSCRIPTIONAL REPRESSOR"/>
    <property type="match status" value="1"/>
</dbReference>
<dbReference type="STRING" id="546874.SAMN04488544_1421"/>
<evidence type="ECO:0000256" key="1">
    <source>
        <dbReference type="ARBA" id="ARBA00023015"/>
    </source>
</evidence>
<evidence type="ECO:0000313" key="6">
    <source>
        <dbReference type="Proteomes" id="UP000198825"/>
    </source>
</evidence>
<dbReference type="InterPro" id="IPR000843">
    <property type="entry name" value="HTH_LacI"/>
</dbReference>
<dbReference type="OrthoDB" id="3430936at2"/>
<sequence>MRAGRTTAGRATLHSVAAAAGVSHQTVSNVLNAPDRVRPETRERVLRAVDALSYRPDESARSLVRRSTRLVSFNVGEDRPDRVSMLDDFARALARVGETHGYRLVLDVAGGTDDEQITSFADLTARRAVDGVVIPSTHVGDRRPAWLTEHGVPMVAFGRPWHAPDAQHSWVDVDGGHGLRLVAEHLLATGRRRLAYVGPPRDGGMEDDRLDGLLGGVAAAGVPGATVSTLEVADPSRLESLLPALLEEQRPDALVCRDDTYAFEARQVLSALRDPAAAGVAVTGVDDSRLARLARPGITSVAQPLDQVAALIWTSLVAQIEGRTTEPLRRLIRPALVERASSAPAGT</sequence>
<proteinExistence type="predicted"/>
<evidence type="ECO:0000313" key="5">
    <source>
        <dbReference type="EMBL" id="SDU88365.1"/>
    </source>
</evidence>
<dbReference type="GO" id="GO:0000976">
    <property type="term" value="F:transcription cis-regulatory region binding"/>
    <property type="evidence" value="ECO:0007669"/>
    <property type="project" value="TreeGrafter"/>
</dbReference>
<dbReference type="SMART" id="SM00354">
    <property type="entry name" value="HTH_LACI"/>
    <property type="match status" value="1"/>
</dbReference>
<dbReference type="EMBL" id="LT629799">
    <property type="protein sequence ID" value="SDU88365.1"/>
    <property type="molecule type" value="Genomic_DNA"/>
</dbReference>
<dbReference type="Proteomes" id="UP000198825">
    <property type="component" value="Chromosome I"/>
</dbReference>
<dbReference type="Pfam" id="PF13377">
    <property type="entry name" value="Peripla_BP_3"/>
    <property type="match status" value="1"/>
</dbReference>
<evidence type="ECO:0000256" key="2">
    <source>
        <dbReference type="ARBA" id="ARBA00023125"/>
    </source>
</evidence>
<keyword evidence="2" id="KW-0238">DNA-binding</keyword>
<dbReference type="Pfam" id="PF00356">
    <property type="entry name" value="LacI"/>
    <property type="match status" value="1"/>
</dbReference>
<dbReference type="AlphaFoldDB" id="A0A1H2M5S4"/>
<accession>A0A1H2M5S4</accession>
<dbReference type="CDD" id="cd01392">
    <property type="entry name" value="HTH_LacI"/>
    <property type="match status" value="1"/>
</dbReference>
<organism evidence="5 6">
    <name type="scientific">Microlunatus sagamiharensis</name>
    <dbReference type="NCBI Taxonomy" id="546874"/>
    <lineage>
        <taxon>Bacteria</taxon>
        <taxon>Bacillati</taxon>
        <taxon>Actinomycetota</taxon>
        <taxon>Actinomycetes</taxon>
        <taxon>Propionibacteriales</taxon>
        <taxon>Propionibacteriaceae</taxon>
        <taxon>Microlunatus</taxon>
    </lineage>
</organism>
<dbReference type="InterPro" id="IPR010982">
    <property type="entry name" value="Lambda_DNA-bd_dom_sf"/>
</dbReference>
<dbReference type="InterPro" id="IPR046335">
    <property type="entry name" value="LacI/GalR-like_sensor"/>
</dbReference>
<dbReference type="PROSITE" id="PS50932">
    <property type="entry name" value="HTH_LACI_2"/>
    <property type="match status" value="1"/>
</dbReference>